<evidence type="ECO:0000313" key="2">
    <source>
        <dbReference type="EMBL" id="GFN89431.1"/>
    </source>
</evidence>
<keyword evidence="3" id="KW-1185">Reference proteome</keyword>
<accession>A0AAV3Z2J6</accession>
<sequence>MDTGRREVYLHENIVRRFASNPRDNRNIVRIRGVDNPLVNWIDLDAKHSFPINRAGNPPAPAAPRKPKDQRFKSRNPAQSMLPKKLFEVAVGDREKIDSDHSSCNHH</sequence>
<feature type="region of interest" description="Disordered" evidence="1">
    <location>
        <begin position="51"/>
        <end position="85"/>
    </location>
</feature>
<dbReference type="EMBL" id="BLXT01001935">
    <property type="protein sequence ID" value="GFN89431.1"/>
    <property type="molecule type" value="Genomic_DNA"/>
</dbReference>
<organism evidence="2 3">
    <name type="scientific">Plakobranchus ocellatus</name>
    <dbReference type="NCBI Taxonomy" id="259542"/>
    <lineage>
        <taxon>Eukaryota</taxon>
        <taxon>Metazoa</taxon>
        <taxon>Spiralia</taxon>
        <taxon>Lophotrochozoa</taxon>
        <taxon>Mollusca</taxon>
        <taxon>Gastropoda</taxon>
        <taxon>Heterobranchia</taxon>
        <taxon>Euthyneura</taxon>
        <taxon>Panpulmonata</taxon>
        <taxon>Sacoglossa</taxon>
        <taxon>Placobranchoidea</taxon>
        <taxon>Plakobranchidae</taxon>
        <taxon>Plakobranchus</taxon>
    </lineage>
</organism>
<protein>
    <submittedName>
        <fullName evidence="2">Uncharacterized protein</fullName>
    </submittedName>
</protein>
<evidence type="ECO:0000256" key="1">
    <source>
        <dbReference type="SAM" id="MobiDB-lite"/>
    </source>
</evidence>
<gene>
    <name evidence="2" type="ORF">PoB_001593700</name>
</gene>
<evidence type="ECO:0000313" key="3">
    <source>
        <dbReference type="Proteomes" id="UP000735302"/>
    </source>
</evidence>
<dbReference type="AlphaFoldDB" id="A0AAV3Z2J6"/>
<dbReference type="Proteomes" id="UP000735302">
    <property type="component" value="Unassembled WGS sequence"/>
</dbReference>
<proteinExistence type="predicted"/>
<reference evidence="2 3" key="1">
    <citation type="journal article" date="2021" name="Elife">
        <title>Chloroplast acquisition without the gene transfer in kleptoplastic sea slugs, Plakobranchus ocellatus.</title>
        <authorList>
            <person name="Maeda T."/>
            <person name="Takahashi S."/>
            <person name="Yoshida T."/>
            <person name="Shimamura S."/>
            <person name="Takaki Y."/>
            <person name="Nagai Y."/>
            <person name="Toyoda A."/>
            <person name="Suzuki Y."/>
            <person name="Arimoto A."/>
            <person name="Ishii H."/>
            <person name="Satoh N."/>
            <person name="Nishiyama T."/>
            <person name="Hasebe M."/>
            <person name="Maruyama T."/>
            <person name="Minagawa J."/>
            <person name="Obokata J."/>
            <person name="Shigenobu S."/>
        </authorList>
    </citation>
    <scope>NUCLEOTIDE SEQUENCE [LARGE SCALE GENOMIC DNA]</scope>
</reference>
<comment type="caution">
    <text evidence="2">The sequence shown here is derived from an EMBL/GenBank/DDBJ whole genome shotgun (WGS) entry which is preliminary data.</text>
</comment>
<name>A0AAV3Z2J6_9GAST</name>